<protein>
    <submittedName>
        <fullName evidence="1">Uncharacterized protein</fullName>
    </submittedName>
</protein>
<proteinExistence type="predicted"/>
<gene>
    <name evidence="1" type="ORF">NEF87_004111</name>
</gene>
<evidence type="ECO:0000313" key="1">
    <source>
        <dbReference type="EMBL" id="UYP47826.1"/>
    </source>
</evidence>
<dbReference type="EMBL" id="CP104013">
    <property type="protein sequence ID" value="UYP47826.1"/>
    <property type="molecule type" value="Genomic_DNA"/>
</dbReference>
<dbReference type="Proteomes" id="UP001208689">
    <property type="component" value="Chromosome"/>
</dbReference>
<name>A0ABY6HWS0_9ARCH</name>
<evidence type="ECO:0000313" key="2">
    <source>
        <dbReference type="Proteomes" id="UP001208689"/>
    </source>
</evidence>
<accession>A0ABY6HWS0</accession>
<organism evidence="1 2">
    <name type="scientific">Candidatus Lokiarchaeum ossiferum</name>
    <dbReference type="NCBI Taxonomy" id="2951803"/>
    <lineage>
        <taxon>Archaea</taxon>
        <taxon>Promethearchaeati</taxon>
        <taxon>Promethearchaeota</taxon>
        <taxon>Promethearchaeia</taxon>
        <taxon>Promethearchaeales</taxon>
        <taxon>Promethearchaeaceae</taxon>
        <taxon>Candidatus Lokiarchaeum</taxon>
    </lineage>
</organism>
<reference evidence="1" key="1">
    <citation type="submission" date="2022-09" db="EMBL/GenBank/DDBJ databases">
        <title>Actin cytoskeleton and complex cell architecture in an #Asgard archaeon.</title>
        <authorList>
            <person name="Ponce Toledo R.I."/>
            <person name="Schleper C."/>
            <person name="Rodrigues Oliveira T."/>
            <person name="Wollweber F."/>
            <person name="Xu J."/>
            <person name="Rittmann S."/>
            <person name="Klingl A."/>
            <person name="Pilhofer M."/>
        </authorList>
    </citation>
    <scope>NUCLEOTIDE SEQUENCE</scope>
    <source>
        <strain evidence="1">B-35</strain>
    </source>
</reference>
<sequence>MPNPDMKKMNPLKFQDETQYYEQILEKYMEKMEFNDIKNFETFASREIVSILTELKLENDEQEQQKIGDIAKNTIILILSLFGKGHTGIYQNFQDLEEEDQSKIRDELLPIICN</sequence>
<keyword evidence="2" id="KW-1185">Reference proteome</keyword>